<evidence type="ECO:0000256" key="1">
    <source>
        <dbReference type="SAM" id="MobiDB-lite"/>
    </source>
</evidence>
<name>A0A8K0KW19_9PEZI</name>
<feature type="compositionally biased region" description="Acidic residues" evidence="1">
    <location>
        <begin position="273"/>
        <end position="284"/>
    </location>
</feature>
<protein>
    <submittedName>
        <fullName evidence="2">Uncharacterized protein</fullName>
    </submittedName>
</protein>
<accession>A0A8K0KW19</accession>
<keyword evidence="3" id="KW-1185">Reference proteome</keyword>
<dbReference type="OrthoDB" id="6133115at2759"/>
<feature type="region of interest" description="Disordered" evidence="1">
    <location>
        <begin position="71"/>
        <end position="113"/>
    </location>
</feature>
<feature type="compositionally biased region" description="Basic and acidic residues" evidence="1">
    <location>
        <begin position="257"/>
        <end position="269"/>
    </location>
</feature>
<dbReference type="AlphaFoldDB" id="A0A8K0KW19"/>
<dbReference type="EMBL" id="JAESVG020000009">
    <property type="protein sequence ID" value="KAG8624335.1"/>
    <property type="molecule type" value="Genomic_DNA"/>
</dbReference>
<feature type="region of interest" description="Disordered" evidence="1">
    <location>
        <begin position="1"/>
        <end position="29"/>
    </location>
</feature>
<comment type="caution">
    <text evidence="2">The sequence shown here is derived from an EMBL/GenBank/DDBJ whole genome shotgun (WGS) entry which is preliminary data.</text>
</comment>
<dbReference type="Proteomes" id="UP000809789">
    <property type="component" value="Unassembled WGS sequence"/>
</dbReference>
<feature type="region of interest" description="Disordered" evidence="1">
    <location>
        <begin position="255"/>
        <end position="284"/>
    </location>
</feature>
<reference evidence="2" key="1">
    <citation type="submission" date="2021-07" db="EMBL/GenBank/DDBJ databases">
        <title>Elsinoe batatas strain:CRI-CJ2 Genome sequencing and assembly.</title>
        <authorList>
            <person name="Huang L."/>
        </authorList>
    </citation>
    <scope>NUCLEOTIDE SEQUENCE</scope>
    <source>
        <strain evidence="2">CRI-CJ2</strain>
    </source>
</reference>
<gene>
    <name evidence="2" type="ORF">KVT40_007402</name>
</gene>
<feature type="compositionally biased region" description="Polar residues" evidence="1">
    <location>
        <begin position="87"/>
        <end position="98"/>
    </location>
</feature>
<evidence type="ECO:0000313" key="2">
    <source>
        <dbReference type="EMBL" id="KAG8624335.1"/>
    </source>
</evidence>
<organism evidence="2 3">
    <name type="scientific">Elsinoe batatas</name>
    <dbReference type="NCBI Taxonomy" id="2601811"/>
    <lineage>
        <taxon>Eukaryota</taxon>
        <taxon>Fungi</taxon>
        <taxon>Dikarya</taxon>
        <taxon>Ascomycota</taxon>
        <taxon>Pezizomycotina</taxon>
        <taxon>Dothideomycetes</taxon>
        <taxon>Dothideomycetidae</taxon>
        <taxon>Myriangiales</taxon>
        <taxon>Elsinoaceae</taxon>
        <taxon>Elsinoe</taxon>
    </lineage>
</organism>
<evidence type="ECO:0000313" key="3">
    <source>
        <dbReference type="Proteomes" id="UP000809789"/>
    </source>
</evidence>
<sequence length="323" mass="35604">MASSEDDEDATATPSSSPAFQVGSAKSPVRFSTFHKARRSVMRDYLVQARHDANAQDDRNKEPWWSRLEKDEHPALTAPAPEPGQQMDRTSTESASTRKSGKEKIPVASSAAFGDLTTPGSSYLDDTLSDRTSRVQWSELFRSDLPDHMEQAKPSPTMLRSIASVCMECGTAFARIMVLQQSGELAKETYAPFEKLEWEQGRFKVWCGNLGALQAGPGSLDARLVDAPATKTAILKNLADLRKALRSGEEILSGSREPLERVSDSKGYMDDISTSEEESEEDESVGELAMHVMTVQETLGELFRLSFKIRRSGGRAHLATKIK</sequence>
<feature type="compositionally biased region" description="Acidic residues" evidence="1">
    <location>
        <begin position="1"/>
        <end position="10"/>
    </location>
</feature>
<proteinExistence type="predicted"/>